<accession>A0ABW4MEV3</accession>
<name>A0ABW4MEV3_9SPHN</name>
<sequence length="298" mass="32371">MSAFTIAAAQYPIDEVRSFVEWEDKLARWVAEAKAGGASLALFPEYGIMELTAANAKARDDLAYSLAWLSDHRSDIDAAHERLAAEHHIHICAASCPMRVGDAYHNVARLFAPNRKMGEQAKIVMTRFEREIWGVSGGRELTLFDTALGKIGISICYDSEFPMIARVLAEAGAKLLLVPSATDGLTGYWRVRIGAQARALENQFYAVHSPTVGEAPWCPSLDSNRGAAGVYGPPDLGFPDDGVVALGALDQPMWLFAEVDLAKVDAVRAEGAVFNQRHWTEQSDDALAGLPVVTQSLL</sequence>
<reference evidence="3" key="1">
    <citation type="journal article" date="2019" name="Int. J. Syst. Evol. Microbiol.">
        <title>The Global Catalogue of Microorganisms (GCM) 10K type strain sequencing project: providing services to taxonomists for standard genome sequencing and annotation.</title>
        <authorList>
            <consortium name="The Broad Institute Genomics Platform"/>
            <consortium name="The Broad Institute Genome Sequencing Center for Infectious Disease"/>
            <person name="Wu L."/>
            <person name="Ma J."/>
        </authorList>
    </citation>
    <scope>NUCLEOTIDE SEQUENCE [LARGE SCALE GENOMIC DNA]</scope>
    <source>
        <strain evidence="3">CGMCC 1.12449</strain>
    </source>
</reference>
<feature type="domain" description="CN hydrolase" evidence="1">
    <location>
        <begin position="4"/>
        <end position="261"/>
    </location>
</feature>
<keyword evidence="3" id="KW-1185">Reference proteome</keyword>
<keyword evidence="2" id="KW-0378">Hydrolase</keyword>
<comment type="caution">
    <text evidence="2">The sequence shown here is derived from an EMBL/GenBank/DDBJ whole genome shotgun (WGS) entry which is preliminary data.</text>
</comment>
<dbReference type="Gene3D" id="3.60.110.10">
    <property type="entry name" value="Carbon-nitrogen hydrolase"/>
    <property type="match status" value="1"/>
</dbReference>
<gene>
    <name evidence="2" type="ORF">ACFSAG_08525</name>
</gene>
<dbReference type="InterPro" id="IPR036526">
    <property type="entry name" value="C-N_Hydrolase_sf"/>
</dbReference>
<dbReference type="SUPFAM" id="SSF56317">
    <property type="entry name" value="Carbon-nitrogen hydrolase"/>
    <property type="match status" value="1"/>
</dbReference>
<dbReference type="Pfam" id="PF00795">
    <property type="entry name" value="CN_hydrolase"/>
    <property type="match status" value="1"/>
</dbReference>
<dbReference type="PANTHER" id="PTHR23088">
    <property type="entry name" value="NITRILASE-RELATED"/>
    <property type="match status" value="1"/>
</dbReference>
<dbReference type="PROSITE" id="PS50263">
    <property type="entry name" value="CN_HYDROLASE"/>
    <property type="match status" value="1"/>
</dbReference>
<dbReference type="PANTHER" id="PTHR23088:SF50">
    <property type="entry name" value="HYDROLASE YHCX"/>
    <property type="match status" value="1"/>
</dbReference>
<dbReference type="CDD" id="cd07574">
    <property type="entry name" value="nitrilase_Rim1_like"/>
    <property type="match status" value="1"/>
</dbReference>
<dbReference type="EMBL" id="JBHUEL010000008">
    <property type="protein sequence ID" value="MFD1766885.1"/>
    <property type="molecule type" value="Genomic_DNA"/>
</dbReference>
<evidence type="ECO:0000313" key="3">
    <source>
        <dbReference type="Proteomes" id="UP001597215"/>
    </source>
</evidence>
<evidence type="ECO:0000313" key="2">
    <source>
        <dbReference type="EMBL" id="MFD1766885.1"/>
    </source>
</evidence>
<protein>
    <submittedName>
        <fullName evidence="2">Carbon-nitrogen hydrolase family protein</fullName>
    </submittedName>
</protein>
<dbReference type="GO" id="GO:0016787">
    <property type="term" value="F:hydrolase activity"/>
    <property type="evidence" value="ECO:0007669"/>
    <property type="project" value="UniProtKB-KW"/>
</dbReference>
<dbReference type="InterPro" id="IPR003010">
    <property type="entry name" value="C-N_Hydrolase"/>
</dbReference>
<dbReference type="RefSeq" id="WP_381513529.1">
    <property type="nucleotide sequence ID" value="NZ_JBHUEL010000008.1"/>
</dbReference>
<dbReference type="Proteomes" id="UP001597215">
    <property type="component" value="Unassembled WGS sequence"/>
</dbReference>
<proteinExistence type="predicted"/>
<organism evidence="2 3">
    <name type="scientific">Sphingorhabdus buctiana</name>
    <dbReference type="NCBI Taxonomy" id="1508805"/>
    <lineage>
        <taxon>Bacteria</taxon>
        <taxon>Pseudomonadati</taxon>
        <taxon>Pseudomonadota</taxon>
        <taxon>Alphaproteobacteria</taxon>
        <taxon>Sphingomonadales</taxon>
        <taxon>Sphingomonadaceae</taxon>
        <taxon>Sphingorhabdus</taxon>
    </lineage>
</organism>
<evidence type="ECO:0000259" key="1">
    <source>
        <dbReference type="PROSITE" id="PS50263"/>
    </source>
</evidence>